<evidence type="ECO:0000256" key="1">
    <source>
        <dbReference type="ARBA" id="ARBA00022801"/>
    </source>
</evidence>
<evidence type="ECO:0000313" key="4">
    <source>
        <dbReference type="Proteomes" id="UP000565441"/>
    </source>
</evidence>
<gene>
    <name evidence="3" type="ORF">D9615_009220</name>
</gene>
<proteinExistence type="predicted"/>
<dbReference type="InterPro" id="IPR042301">
    <property type="entry name" value="GH115_sf"/>
</dbReference>
<dbReference type="GO" id="GO:0016787">
    <property type="term" value="F:hydrolase activity"/>
    <property type="evidence" value="ECO:0007669"/>
    <property type="project" value="UniProtKB-KW"/>
</dbReference>
<protein>
    <submittedName>
        <fullName evidence="3">Uncharacterized protein</fullName>
    </submittedName>
</protein>
<comment type="caution">
    <text evidence="3">The sequence shown here is derived from an EMBL/GenBank/DDBJ whole genome shotgun (WGS) entry which is preliminary data.</text>
</comment>
<dbReference type="OrthoDB" id="4849794at2759"/>
<dbReference type="PANTHER" id="PTHR37842">
    <property type="match status" value="1"/>
</dbReference>
<name>A0A8H5H321_9AGAR</name>
<dbReference type="Pfam" id="PF15979">
    <property type="entry name" value="Glyco_hydro_115"/>
    <property type="match status" value="1"/>
</dbReference>
<sequence>MLRRFVLASAFLAVVHGIGQNTCVVFKSSFSVVPIVSKGVASPILISPDEWPGVQRAATDFAIDIQRVTGIKPSLSNVTSSSTFKSSTSIIIGTLGKSSLIDQIINATKLDVSSIRGRWESFMALEVKQPLPGIDSAYVIIGADKRGTIFALYDHSEQFGVSPWYWWADVPITTHSDLFVDAKGCSHGSPTVKYRGIFLNDEQPALQNWAAEKFTNGTSSAPTGSPFNRFFYTKLFELILRLKANYLWPAMWGSAFAVDDDQNQFLADMYGVVMGTSHQEPMTRSTPNEFSLYGKGTWDYTTNADNINEYWLEGIKRAKPFESVITIGMRGFGDLPLSETTNIALLQQIVDTQAGILTSVFKENIEEIPQIWTLYQEVEGYYDDGMKVPDYVTLLWTDDNWGNIRRFPTQSERNRTGGAGVYYHVDFVGPPRDYKWVTSSQLPKIYEQMSIAVDREATRVWVLNVGDLKPYEREIEFFISYGWNATRWNPDNLDTFISSWAQREFDVSPAIAETITDIVGNLTRFNSRRKPELLNSTTFSLINYREAERVLDGWAKLEQASTKIYNSLSSTMKPAFFQLVQHPVAASANLAKLLISGGLNNLRVSQARLSANNLADDVERYFEHDYTFEEQYHSLLDGELNV</sequence>
<dbReference type="Gene3D" id="1.20.58.2150">
    <property type="match status" value="1"/>
</dbReference>
<keyword evidence="2" id="KW-0732">Signal</keyword>
<dbReference type="Gene3D" id="3.30.379.10">
    <property type="entry name" value="Chitobiase/beta-hexosaminidase domain 2-like"/>
    <property type="match status" value="1"/>
</dbReference>
<keyword evidence="4" id="KW-1185">Reference proteome</keyword>
<dbReference type="PANTHER" id="PTHR37842:SF2">
    <property type="entry name" value="GYLCOSYL HYDROLASE 115 C-TERMINAL DOMAIN-CONTAINING PROTEIN"/>
    <property type="match status" value="1"/>
</dbReference>
<organism evidence="3 4">
    <name type="scientific">Tricholomella constricta</name>
    <dbReference type="NCBI Taxonomy" id="117010"/>
    <lineage>
        <taxon>Eukaryota</taxon>
        <taxon>Fungi</taxon>
        <taxon>Dikarya</taxon>
        <taxon>Basidiomycota</taxon>
        <taxon>Agaricomycotina</taxon>
        <taxon>Agaricomycetes</taxon>
        <taxon>Agaricomycetidae</taxon>
        <taxon>Agaricales</taxon>
        <taxon>Tricholomatineae</taxon>
        <taxon>Lyophyllaceae</taxon>
        <taxon>Tricholomella</taxon>
    </lineage>
</organism>
<keyword evidence="1" id="KW-0378">Hydrolase</keyword>
<feature type="chain" id="PRO_5034005271" evidence="2">
    <location>
        <begin position="18"/>
        <end position="642"/>
    </location>
</feature>
<dbReference type="AlphaFoldDB" id="A0A8H5H321"/>
<dbReference type="Gene3D" id="3.20.20.520">
    <property type="entry name" value="Glycosyl hydrolase family 115"/>
    <property type="match status" value="1"/>
</dbReference>
<dbReference type="InterPro" id="IPR031924">
    <property type="entry name" value="GH115"/>
</dbReference>
<dbReference type="Proteomes" id="UP000565441">
    <property type="component" value="Unassembled WGS sequence"/>
</dbReference>
<evidence type="ECO:0000313" key="3">
    <source>
        <dbReference type="EMBL" id="KAF5375510.1"/>
    </source>
</evidence>
<dbReference type="InterPro" id="IPR029018">
    <property type="entry name" value="Hex-like_dom2"/>
</dbReference>
<reference evidence="3 4" key="1">
    <citation type="journal article" date="2020" name="ISME J.">
        <title>Uncovering the hidden diversity of litter-decomposition mechanisms in mushroom-forming fungi.</title>
        <authorList>
            <person name="Floudas D."/>
            <person name="Bentzer J."/>
            <person name="Ahren D."/>
            <person name="Johansson T."/>
            <person name="Persson P."/>
            <person name="Tunlid A."/>
        </authorList>
    </citation>
    <scope>NUCLEOTIDE SEQUENCE [LARGE SCALE GENOMIC DNA]</scope>
    <source>
        <strain evidence="3 4">CBS 661.87</strain>
    </source>
</reference>
<feature type="signal peptide" evidence="2">
    <location>
        <begin position="1"/>
        <end position="17"/>
    </location>
</feature>
<accession>A0A8H5H321</accession>
<evidence type="ECO:0000256" key="2">
    <source>
        <dbReference type="SAM" id="SignalP"/>
    </source>
</evidence>
<dbReference type="EMBL" id="JAACJP010000033">
    <property type="protein sequence ID" value="KAF5375510.1"/>
    <property type="molecule type" value="Genomic_DNA"/>
</dbReference>